<organism evidence="1 2">
    <name type="scientific">Methanosarcina siciliae C2J</name>
    <dbReference type="NCBI Taxonomy" id="1434118"/>
    <lineage>
        <taxon>Archaea</taxon>
        <taxon>Methanobacteriati</taxon>
        <taxon>Methanobacteriota</taxon>
        <taxon>Stenosarchaea group</taxon>
        <taxon>Methanomicrobia</taxon>
        <taxon>Methanosarcinales</taxon>
        <taxon>Methanosarcinaceae</taxon>
        <taxon>Methanosarcina</taxon>
    </lineage>
</organism>
<dbReference type="GO" id="GO:0017111">
    <property type="term" value="F:ribonucleoside triphosphate phosphatase activity"/>
    <property type="evidence" value="ECO:0007669"/>
    <property type="project" value="InterPro"/>
</dbReference>
<dbReference type="Proteomes" id="UP000033123">
    <property type="component" value="Chromosome"/>
</dbReference>
<gene>
    <name evidence="1" type="ORF">MSSAC_2829</name>
</gene>
<dbReference type="KEGG" id="msj:MSSAC_2829"/>
<dbReference type="Gene3D" id="3.40.50.300">
    <property type="entry name" value="P-loop containing nucleotide triphosphate hydrolases"/>
    <property type="match status" value="1"/>
</dbReference>
<dbReference type="InterPro" id="IPR004948">
    <property type="entry name" value="Nuc-triphosphatase_THEP1"/>
</dbReference>
<dbReference type="PATRIC" id="fig|1434118.4.peg.3673"/>
<dbReference type="InterPro" id="IPR027417">
    <property type="entry name" value="P-loop_NTPase"/>
</dbReference>
<accession>A0A0E3PQ30</accession>
<proteinExistence type="predicted"/>
<reference evidence="1 2" key="1">
    <citation type="submission" date="2014-07" db="EMBL/GenBank/DDBJ databases">
        <title>Methanogenic archaea and the global carbon cycle.</title>
        <authorList>
            <person name="Henriksen J.R."/>
            <person name="Luke J."/>
            <person name="Reinhart S."/>
            <person name="Benedict M.N."/>
            <person name="Youngblut N.D."/>
            <person name="Metcalf M.E."/>
            <person name="Whitaker R.J."/>
            <person name="Metcalf W.W."/>
        </authorList>
    </citation>
    <scope>NUCLEOTIDE SEQUENCE [LARGE SCALE GENOMIC DNA]</scope>
    <source>
        <strain evidence="1 2">C2J</strain>
    </source>
</reference>
<dbReference type="Pfam" id="PF03266">
    <property type="entry name" value="NTPase_1"/>
    <property type="match status" value="1"/>
</dbReference>
<dbReference type="EMBL" id="CP009508">
    <property type="protein sequence ID" value="AKB37419.1"/>
    <property type="molecule type" value="Genomic_DNA"/>
</dbReference>
<evidence type="ECO:0000313" key="1">
    <source>
        <dbReference type="EMBL" id="AKB37419.1"/>
    </source>
</evidence>
<dbReference type="HOGENOM" id="CLU_2784159_0_0_2"/>
<evidence type="ECO:0000313" key="2">
    <source>
        <dbReference type="Proteomes" id="UP000033123"/>
    </source>
</evidence>
<protein>
    <submittedName>
        <fullName evidence="1">Uncharacterized protein</fullName>
    </submittedName>
</protein>
<sequence length="68" mass="7771">MELISGSFVSAVEEVLESDKSILAVLHHSSRHPLAQRIRKGFELLKVDKDNRDELPGKISNRFLRELD</sequence>
<name>A0A0E3PQ30_9EURY</name>
<dbReference type="AlphaFoldDB" id="A0A0E3PQ30"/>